<dbReference type="EMBL" id="CATOUU010000126">
    <property type="protein sequence ID" value="CAI9917283.1"/>
    <property type="molecule type" value="Genomic_DNA"/>
</dbReference>
<dbReference type="InterPro" id="IPR032875">
    <property type="entry name" value="Succ_CoA_lig_flav_dom"/>
</dbReference>
<dbReference type="SUPFAM" id="SSF51735">
    <property type="entry name" value="NAD(P)-binding Rossmann-fold domains"/>
    <property type="match status" value="1"/>
</dbReference>
<protein>
    <submittedName>
        <fullName evidence="2">Acetyl-CoA synthetase</fullName>
    </submittedName>
    <submittedName>
        <fullName evidence="3">Acetyl-CoA_synthetase</fullName>
    </submittedName>
</protein>
<proteinExistence type="predicted"/>
<dbReference type="SMART" id="SM00881">
    <property type="entry name" value="CoA_binding"/>
    <property type="match status" value="1"/>
</dbReference>
<dbReference type="PANTHER" id="PTHR42793:SF1">
    <property type="entry name" value="PEPTIDYL-LYSINE N-ACETYLTRANSFERASE PATZ"/>
    <property type="match status" value="1"/>
</dbReference>
<evidence type="ECO:0000313" key="2">
    <source>
        <dbReference type="EMBL" id="CAI9917283.1"/>
    </source>
</evidence>
<reference evidence="2" key="1">
    <citation type="submission" date="2023-06" db="EMBL/GenBank/DDBJ databases">
        <authorList>
            <person name="Kurt Z."/>
        </authorList>
    </citation>
    <scope>NUCLEOTIDE SEQUENCE</scope>
</reference>
<evidence type="ECO:0000313" key="3">
    <source>
        <dbReference type="EMBL" id="CAL6057533.1"/>
    </source>
</evidence>
<gene>
    <name evidence="3" type="ORF">HINF_LOCUS47555</name>
    <name evidence="2" type="ORF">HINF_LOCUS4928</name>
</gene>
<evidence type="ECO:0000259" key="1">
    <source>
        <dbReference type="SMART" id="SM00881"/>
    </source>
</evidence>
<dbReference type="EMBL" id="CAXDID020000214">
    <property type="protein sequence ID" value="CAL6057533.1"/>
    <property type="molecule type" value="Genomic_DNA"/>
</dbReference>
<dbReference type="InterPro" id="IPR016102">
    <property type="entry name" value="Succinyl-CoA_synth-like"/>
</dbReference>
<name>A0AA86NDR4_9EUKA</name>
<dbReference type="InterPro" id="IPR036291">
    <property type="entry name" value="NAD(P)-bd_dom_sf"/>
</dbReference>
<sequence length="442" mass="49280">MPPNQFKSKYQSQKSNLVPLIQPQSVSLIGASSTRLNPGLVLLNKYKSAGCDTYAVNMKQVPSHTTFTSIADLPKSDLLIISVPHDQVMSTLQQAISLDKMRAVQVISAGFEETGDHSLQQLSSTLNFPLQGSNCVGNVSSGNDLTFLKGYKQPLHRMNLHSENLGQELFSNISVVSQSGAFLSSVGQNVPLNFGFSVGNQSQIKVSDYIEFCCRKEQKVIVSYVEVVNKAEYQKIEKIIQDNKDVKFVFYQGVRSQKALKQAEAHSGSAEDNVQLTELKYDNCKVLKTINEVESFCQIHQAKVLENKVLALTQSGYIATIFSNYLQFDTLTENQTKQLNLIFRNIPAKIGPNLDATPILTVPNLMKTLDVLLQGDQKVVFSILPELYDEEEINIIKDKLHTLKLNEKQKMTVIVENSHALTEEIKQLGFNTIYRADSLGIK</sequence>
<reference evidence="3 4" key="2">
    <citation type="submission" date="2024-07" db="EMBL/GenBank/DDBJ databases">
        <authorList>
            <person name="Akdeniz Z."/>
        </authorList>
    </citation>
    <scope>NUCLEOTIDE SEQUENCE [LARGE SCALE GENOMIC DNA]</scope>
</reference>
<dbReference type="AlphaFoldDB" id="A0AA86NDR4"/>
<dbReference type="InterPro" id="IPR003781">
    <property type="entry name" value="CoA-bd"/>
</dbReference>
<dbReference type="Pfam" id="PF13380">
    <property type="entry name" value="CoA_binding_2"/>
    <property type="match status" value="1"/>
</dbReference>
<organism evidence="2">
    <name type="scientific">Hexamita inflata</name>
    <dbReference type="NCBI Taxonomy" id="28002"/>
    <lineage>
        <taxon>Eukaryota</taxon>
        <taxon>Metamonada</taxon>
        <taxon>Diplomonadida</taxon>
        <taxon>Hexamitidae</taxon>
        <taxon>Hexamitinae</taxon>
        <taxon>Hexamita</taxon>
    </lineage>
</organism>
<keyword evidence="4" id="KW-1185">Reference proteome</keyword>
<dbReference type="Gene3D" id="3.40.50.261">
    <property type="entry name" value="Succinyl-CoA synthetase domains"/>
    <property type="match status" value="1"/>
</dbReference>
<dbReference type="Pfam" id="PF13607">
    <property type="entry name" value="Succ_CoA_lig"/>
    <property type="match status" value="1"/>
</dbReference>
<accession>A0AA86NDR4</accession>
<feature type="domain" description="CoA-binding" evidence="1">
    <location>
        <begin position="20"/>
        <end position="111"/>
    </location>
</feature>
<dbReference type="Proteomes" id="UP001642409">
    <property type="component" value="Unassembled WGS sequence"/>
</dbReference>
<comment type="caution">
    <text evidence="2">The sequence shown here is derived from an EMBL/GenBank/DDBJ whole genome shotgun (WGS) entry which is preliminary data.</text>
</comment>
<evidence type="ECO:0000313" key="4">
    <source>
        <dbReference type="Proteomes" id="UP001642409"/>
    </source>
</evidence>
<dbReference type="Gene3D" id="3.40.50.720">
    <property type="entry name" value="NAD(P)-binding Rossmann-like Domain"/>
    <property type="match status" value="1"/>
</dbReference>
<dbReference type="PANTHER" id="PTHR42793">
    <property type="entry name" value="COA BINDING DOMAIN CONTAINING PROTEIN"/>
    <property type="match status" value="1"/>
</dbReference>